<reference evidence="2" key="1">
    <citation type="submission" date="2012-04" db="EMBL/GenBank/DDBJ databases">
        <title>The Genome Sequence of Loa loa.</title>
        <authorList>
            <consortium name="The Broad Institute Genome Sequencing Platform"/>
            <consortium name="Broad Institute Genome Sequencing Center for Infectious Disease"/>
            <person name="Nutman T.B."/>
            <person name="Fink D.L."/>
            <person name="Russ C."/>
            <person name="Young S."/>
            <person name="Zeng Q."/>
            <person name="Gargeya S."/>
            <person name="Alvarado L."/>
            <person name="Berlin A."/>
            <person name="Chapman S.B."/>
            <person name="Chen Z."/>
            <person name="Freedman E."/>
            <person name="Gellesch M."/>
            <person name="Goldberg J."/>
            <person name="Griggs A."/>
            <person name="Gujja S."/>
            <person name="Heilman E.R."/>
            <person name="Heiman D."/>
            <person name="Howarth C."/>
            <person name="Mehta T."/>
            <person name="Neiman D."/>
            <person name="Pearson M."/>
            <person name="Roberts A."/>
            <person name="Saif S."/>
            <person name="Shea T."/>
            <person name="Shenoy N."/>
            <person name="Sisk P."/>
            <person name="Stolte C."/>
            <person name="Sykes S."/>
            <person name="White J."/>
            <person name="Yandava C."/>
            <person name="Haas B."/>
            <person name="Henn M.R."/>
            <person name="Nusbaum C."/>
            <person name="Birren B."/>
        </authorList>
    </citation>
    <scope>NUCLEOTIDE SEQUENCE [LARGE SCALE GENOMIC DNA]</scope>
</reference>
<feature type="region of interest" description="Disordered" evidence="1">
    <location>
        <begin position="1"/>
        <end position="41"/>
    </location>
</feature>
<evidence type="ECO:0000256" key="1">
    <source>
        <dbReference type="SAM" id="MobiDB-lite"/>
    </source>
</evidence>
<dbReference type="GeneID" id="9942194"/>
<sequence>MPNKEHPVGTTCENPKVRPREEKFAGSNRSPSSSLRGPSEHSQLVLTSMMLLPAVCQTSLQFVIKQFLSHSIEYGERGG</sequence>
<name>A0A1S0U1F5_LOALO</name>
<protein>
    <submittedName>
        <fullName evidence="2">Uncharacterized protein</fullName>
    </submittedName>
</protein>
<evidence type="ECO:0000313" key="2">
    <source>
        <dbReference type="EMBL" id="EFO23697.2"/>
    </source>
</evidence>
<dbReference type="EMBL" id="JH712243">
    <property type="protein sequence ID" value="EFO23697.2"/>
    <property type="molecule type" value="Genomic_DNA"/>
</dbReference>
<feature type="compositionally biased region" description="Polar residues" evidence="1">
    <location>
        <begin position="27"/>
        <end position="41"/>
    </location>
</feature>
<dbReference type="RefSeq" id="XP_020303011.1">
    <property type="nucleotide sequence ID" value="XM_020446678.1"/>
</dbReference>
<proteinExistence type="predicted"/>
<dbReference type="AlphaFoldDB" id="A0A1S0U1F5"/>
<organism evidence="2">
    <name type="scientific">Loa loa</name>
    <name type="common">Eye worm</name>
    <name type="synonym">Filaria loa</name>
    <dbReference type="NCBI Taxonomy" id="7209"/>
    <lineage>
        <taxon>Eukaryota</taxon>
        <taxon>Metazoa</taxon>
        <taxon>Ecdysozoa</taxon>
        <taxon>Nematoda</taxon>
        <taxon>Chromadorea</taxon>
        <taxon>Rhabditida</taxon>
        <taxon>Spirurina</taxon>
        <taxon>Spiruromorpha</taxon>
        <taxon>Filarioidea</taxon>
        <taxon>Onchocercidae</taxon>
        <taxon>Loa</taxon>
    </lineage>
</organism>
<gene>
    <name evidence="2" type="ORF">LOAG_04792</name>
</gene>
<dbReference type="CTD" id="9942194"/>
<accession>A0A1S0U1F5</accession>
<feature type="compositionally biased region" description="Basic and acidic residues" evidence="1">
    <location>
        <begin position="15"/>
        <end position="24"/>
    </location>
</feature>
<dbReference type="KEGG" id="loa:LOAG_04792"/>
<dbReference type="InParanoid" id="A0A1S0U1F5"/>